<keyword evidence="5" id="KW-1185">Reference proteome</keyword>
<gene>
    <name evidence="4" type="ORF">T440DRAFT_556333</name>
</gene>
<evidence type="ECO:0000256" key="2">
    <source>
        <dbReference type="SAM" id="Phobius"/>
    </source>
</evidence>
<evidence type="ECO:0008006" key="6">
    <source>
        <dbReference type="Google" id="ProtNLM"/>
    </source>
</evidence>
<dbReference type="AlphaFoldDB" id="A0A6A7B273"/>
<dbReference type="EMBL" id="MU006315">
    <property type="protein sequence ID" value="KAF2848757.1"/>
    <property type="molecule type" value="Genomic_DNA"/>
</dbReference>
<proteinExistence type="predicted"/>
<name>A0A6A7B273_9PLEO</name>
<evidence type="ECO:0000256" key="1">
    <source>
        <dbReference type="SAM" id="MobiDB-lite"/>
    </source>
</evidence>
<evidence type="ECO:0000256" key="3">
    <source>
        <dbReference type="SAM" id="SignalP"/>
    </source>
</evidence>
<feature type="compositionally biased region" description="Acidic residues" evidence="1">
    <location>
        <begin position="327"/>
        <end position="351"/>
    </location>
</feature>
<dbReference type="OrthoDB" id="3922703at2759"/>
<feature type="signal peptide" evidence="3">
    <location>
        <begin position="1"/>
        <end position="17"/>
    </location>
</feature>
<keyword evidence="2" id="KW-1133">Transmembrane helix</keyword>
<reference evidence="4" key="1">
    <citation type="submission" date="2020-01" db="EMBL/GenBank/DDBJ databases">
        <authorList>
            <consortium name="DOE Joint Genome Institute"/>
            <person name="Haridas S."/>
            <person name="Albert R."/>
            <person name="Binder M."/>
            <person name="Bloem J."/>
            <person name="Labutti K."/>
            <person name="Salamov A."/>
            <person name="Andreopoulos B."/>
            <person name="Baker S.E."/>
            <person name="Barry K."/>
            <person name="Bills G."/>
            <person name="Bluhm B.H."/>
            <person name="Cannon C."/>
            <person name="Castanera R."/>
            <person name="Culley D.E."/>
            <person name="Daum C."/>
            <person name="Ezra D."/>
            <person name="Gonzalez J.B."/>
            <person name="Henrissat B."/>
            <person name="Kuo A."/>
            <person name="Liang C."/>
            <person name="Lipzen A."/>
            <person name="Lutzoni F."/>
            <person name="Magnuson J."/>
            <person name="Mondo S."/>
            <person name="Nolan M."/>
            <person name="Ohm R."/>
            <person name="Pangilinan J."/>
            <person name="Park H.-J."/>
            <person name="Ramirez L."/>
            <person name="Alfaro M."/>
            <person name="Sun H."/>
            <person name="Tritt A."/>
            <person name="Yoshinaga Y."/>
            <person name="Zwiers L.-H."/>
            <person name="Turgeon B.G."/>
            <person name="Goodwin S.B."/>
            <person name="Spatafora J.W."/>
            <person name="Crous P.W."/>
            <person name="Grigoriev I.V."/>
        </authorList>
    </citation>
    <scope>NUCLEOTIDE SEQUENCE</scope>
    <source>
        <strain evidence="4">IPT5</strain>
    </source>
</reference>
<feature type="region of interest" description="Disordered" evidence="1">
    <location>
        <begin position="325"/>
        <end position="368"/>
    </location>
</feature>
<accession>A0A6A7B273</accession>
<sequence length="368" mass="40287">MLLNLATLLHLLPLTLTTSTSAPAVSLSNTTQLFHIPHLTMHMISAKPGLPGNPNWNESDKFNTSIDFTIVMPSLLSTTTTTTTASGALNRTLTCSTSWKHDTLPTLTFKCEGEGSKEGEEVWWGMTPYYKPEWKEGDERREELSFRLAVGRRVVASDATSASASKPLNSCDLIPTSIRNAPATQTSPFRTPLPAIPHDDIGATSITTSTSSSITTVPYSHGVLSSSHSNPPTASPQNSTSFANLSVPVKAGIISGFTILILSIFLILLEFGYLRHKRRARALRRAVKEVERDAGVELKTMVESRSESKENMVLESRVEILVVTEDGNSDGEWDEDMSDDGDGWEADMEDDERGRGGRNGMSLPRREY</sequence>
<organism evidence="4 5">
    <name type="scientific">Plenodomus tracheiphilus IPT5</name>
    <dbReference type="NCBI Taxonomy" id="1408161"/>
    <lineage>
        <taxon>Eukaryota</taxon>
        <taxon>Fungi</taxon>
        <taxon>Dikarya</taxon>
        <taxon>Ascomycota</taxon>
        <taxon>Pezizomycotina</taxon>
        <taxon>Dothideomycetes</taxon>
        <taxon>Pleosporomycetidae</taxon>
        <taxon>Pleosporales</taxon>
        <taxon>Pleosporineae</taxon>
        <taxon>Leptosphaeriaceae</taxon>
        <taxon>Plenodomus</taxon>
    </lineage>
</organism>
<evidence type="ECO:0000313" key="4">
    <source>
        <dbReference type="EMBL" id="KAF2848757.1"/>
    </source>
</evidence>
<evidence type="ECO:0000313" key="5">
    <source>
        <dbReference type="Proteomes" id="UP000799423"/>
    </source>
</evidence>
<dbReference type="Proteomes" id="UP000799423">
    <property type="component" value="Unassembled WGS sequence"/>
</dbReference>
<feature type="chain" id="PRO_5025482234" description="Ig-like domain-containing protein" evidence="3">
    <location>
        <begin position="18"/>
        <end position="368"/>
    </location>
</feature>
<keyword evidence="3" id="KW-0732">Signal</keyword>
<feature type="transmembrane region" description="Helical" evidence="2">
    <location>
        <begin position="251"/>
        <end position="274"/>
    </location>
</feature>
<keyword evidence="2" id="KW-0812">Transmembrane</keyword>
<protein>
    <recommendedName>
        <fullName evidence="6">Ig-like domain-containing protein</fullName>
    </recommendedName>
</protein>
<keyword evidence="2" id="KW-0472">Membrane</keyword>